<dbReference type="InParanoid" id="A3LW32"/>
<evidence type="ECO:0000313" key="4">
    <source>
        <dbReference type="Proteomes" id="UP000002258"/>
    </source>
</evidence>
<feature type="region of interest" description="Disordered" evidence="2">
    <location>
        <begin position="1116"/>
        <end position="1142"/>
    </location>
</feature>
<keyword evidence="1" id="KW-0175">Coiled coil</keyword>
<gene>
    <name evidence="3" type="ORF">PICST_89961</name>
</gene>
<dbReference type="EMBL" id="CP000499">
    <property type="protein sequence ID" value="ABN67217.2"/>
    <property type="molecule type" value="Genomic_DNA"/>
</dbReference>
<dbReference type="GO" id="GO:0033596">
    <property type="term" value="C:TSC1-TSC2 complex"/>
    <property type="evidence" value="ECO:0007669"/>
    <property type="project" value="TreeGrafter"/>
</dbReference>
<dbReference type="InterPro" id="IPR016024">
    <property type="entry name" value="ARM-type_fold"/>
</dbReference>
<feature type="region of interest" description="Disordered" evidence="2">
    <location>
        <begin position="595"/>
        <end position="621"/>
    </location>
</feature>
<dbReference type="PANTHER" id="PTHR15154:SF2">
    <property type="entry name" value="HAMARTIN"/>
    <property type="match status" value="1"/>
</dbReference>
<dbReference type="AlphaFoldDB" id="A3LW32"/>
<dbReference type="Proteomes" id="UP000002258">
    <property type="component" value="Chromosome 5"/>
</dbReference>
<feature type="region of interest" description="Disordered" evidence="2">
    <location>
        <begin position="1041"/>
        <end position="1086"/>
    </location>
</feature>
<dbReference type="STRING" id="322104.A3LW32"/>
<dbReference type="InterPro" id="IPR007483">
    <property type="entry name" value="Hamartin"/>
</dbReference>
<dbReference type="HOGENOM" id="CLU_298626_0_0_1"/>
<dbReference type="OMA" id="SKFCQSP"/>
<evidence type="ECO:0000313" key="3">
    <source>
        <dbReference type="EMBL" id="ABN67217.2"/>
    </source>
</evidence>
<accession>A3LW32</accession>
<dbReference type="GO" id="GO:0032007">
    <property type="term" value="P:negative regulation of TOR signaling"/>
    <property type="evidence" value="ECO:0007669"/>
    <property type="project" value="TreeGrafter"/>
</dbReference>
<name>A3LW32_PICST</name>
<proteinExistence type="predicted"/>
<reference evidence="3 4" key="1">
    <citation type="journal article" date="2007" name="Nat. Biotechnol.">
        <title>Genome sequence of the lignocellulose-bioconverting and xylose-fermenting yeast Pichia stipitis.</title>
        <authorList>
            <person name="Jeffries T.W."/>
            <person name="Grigoriev I.V."/>
            <person name="Grimwood J."/>
            <person name="Laplaza J.M."/>
            <person name="Aerts A."/>
            <person name="Salamov A."/>
            <person name="Schmutz J."/>
            <person name="Lindquist E."/>
            <person name="Dehal P."/>
            <person name="Shapiro H."/>
            <person name="Jin Y.S."/>
            <person name="Passoth V."/>
            <person name="Richardson P.M."/>
        </authorList>
    </citation>
    <scope>NUCLEOTIDE SEQUENCE [LARGE SCALE GENOMIC DNA]</scope>
    <source>
        <strain evidence="4">ATCC 58785 / CBS 6054 / NBRC 10063 / NRRL Y-11545</strain>
    </source>
</reference>
<dbReference type="SUPFAM" id="SSF48371">
    <property type="entry name" value="ARM repeat"/>
    <property type="match status" value="1"/>
</dbReference>
<dbReference type="GO" id="GO:0051726">
    <property type="term" value="P:regulation of cell cycle"/>
    <property type="evidence" value="ECO:0007669"/>
    <property type="project" value="TreeGrafter"/>
</dbReference>
<dbReference type="KEGG" id="pic:PICST_89961"/>
<dbReference type="Pfam" id="PF04388">
    <property type="entry name" value="Hamartin"/>
    <property type="match status" value="1"/>
</dbReference>
<sequence length="1142" mass="130099">MSGSSRSLIKALNEVFESWDDSAGAHWVASPEATECFTVISQFLERHNTFSIIRQSTSINDELFRIYNSYIEPSSNLQKEYMFLNILRQLSPVLRRDDVMLWVKTYLKPAIDSAGFDFNFVQKSREFIAKVAIDIMPTDDIDLRKEREEIAYLVMDIVIQVYIGVDDKSYDYINLKISEEDKDSQHFQERLRFIKHNCTTILQDYGLKQTMKYFTLLNNHFEKPSERFGALTLLSSLVSTQTSQVFQITNTILFPNLLKCISYDFSESLVYVSLSVLVMLIPQIGNRISNYLSDLLIIYIRITNWEEFDRYIPNRYELLVKFLHDKGENWSISNFDFFNELMTFVPLNSKLDFDVSHLATLIYGLFPFNFSKFCQSPLTYLNKYPPRLIELKFLQLLDTNMMIQDPDDPTKHMLEKRVIDKTKKVYQRFIIHPNFIDFDRSNLLSEEIKNPIQWILDLYNGESIGPSEISVSCLSLNPDIMISISDSLVVSEDHKLRDNQISGGSPLGSNIMFNNRNNFSTAPNSQHVSRASSVGSPVYFNIKDGPSTKLMVQKSLQNYNRKMSVVPTNLVIDNQKTLAPTTPLHSEIKFKDVKFNGGSDKNNSNSSSVNNMSTSLNGTSVNENGIEEKLDHGYEDGLSQVSSSEMVPELGKSEPLPELFITHEKLYGSNNKASALSLSNLNLGPAFMDDPGKKSSSNLLNEKLKSELRIQRPISSPTTSLETTAVHKGSVVSSSGFTMISTQTLQNNGSTHNGTALDFYQRELLLMKNELEFSSYMKHLNKFQYIRLKLKMNKLQREANLHFQSIEHKNNISLIKSLKEECDTLKDSLKSINSEMEDLKSGHKSKIFDLSEKIIELQEENSELRLRLDDLSGENRSINSGFNTIVNEVVPEKDFEIENLKMRLQELELNNVEFKKQIEHFEGENSAKRDIVDKNHDLSIQEKKIYSLKEELLLVSDKNQKLAAELAKAQDMYESIVRTYENKLSSSKFDLNENVNSFTAHFEKKIQELSTTILRYEALLEEKNSKIMQLSSSKPISIPGAASSGVNTIYNRSSKKKGRSNSSLESGTPPPSRVPIGVQQHPSQQSQFTYPHLNQVGAHAPPQPPAAIPRFSANLVPTVGTSSQQPIIRGRGGYQKRSKKHM</sequence>
<keyword evidence="4" id="KW-1185">Reference proteome</keyword>
<dbReference type="eggNOG" id="ENOG502R01W">
    <property type="taxonomic scope" value="Eukaryota"/>
</dbReference>
<feature type="coiled-coil region" evidence="1">
    <location>
        <begin position="815"/>
        <end position="924"/>
    </location>
</feature>
<evidence type="ECO:0000256" key="2">
    <source>
        <dbReference type="SAM" id="MobiDB-lite"/>
    </source>
</evidence>
<feature type="compositionally biased region" description="Low complexity" evidence="2">
    <location>
        <begin position="596"/>
        <end position="617"/>
    </location>
</feature>
<dbReference type="GeneID" id="4839333"/>
<dbReference type="RefSeq" id="XP_001385246.2">
    <property type="nucleotide sequence ID" value="XM_001385209.1"/>
</dbReference>
<dbReference type="PANTHER" id="PTHR15154">
    <property type="entry name" value="HAMARTIN"/>
    <property type="match status" value="1"/>
</dbReference>
<organism evidence="3 4">
    <name type="scientific">Scheffersomyces stipitis (strain ATCC 58785 / CBS 6054 / NBRC 10063 / NRRL Y-11545)</name>
    <name type="common">Yeast</name>
    <name type="synonym">Pichia stipitis</name>
    <dbReference type="NCBI Taxonomy" id="322104"/>
    <lineage>
        <taxon>Eukaryota</taxon>
        <taxon>Fungi</taxon>
        <taxon>Dikarya</taxon>
        <taxon>Ascomycota</taxon>
        <taxon>Saccharomycotina</taxon>
        <taxon>Pichiomycetes</taxon>
        <taxon>Debaryomycetaceae</taxon>
        <taxon>Scheffersomyces</taxon>
    </lineage>
</organism>
<protein>
    <submittedName>
        <fullName evidence="3">Uncharacterized protein</fullName>
    </submittedName>
</protein>
<evidence type="ECO:0000256" key="1">
    <source>
        <dbReference type="SAM" id="Coils"/>
    </source>
</evidence>
<dbReference type="OrthoDB" id="6022054at2759"/>